<name>A0A1M6MAB9_9BACE</name>
<dbReference type="AlphaFoldDB" id="A0A1M6MAB9"/>
<keyword evidence="2" id="KW-1185">Reference proteome</keyword>
<gene>
    <name evidence="1" type="ORF">SAMN05444350_1684</name>
</gene>
<proteinExistence type="predicted"/>
<reference evidence="2" key="1">
    <citation type="submission" date="2016-11" db="EMBL/GenBank/DDBJ databases">
        <authorList>
            <person name="Varghese N."/>
            <person name="Submissions S."/>
        </authorList>
    </citation>
    <scope>NUCLEOTIDE SEQUENCE [LARGE SCALE GENOMIC DNA]</scope>
    <source>
        <strain evidence="2">DSM 26884</strain>
    </source>
</reference>
<sequence length="60" mass="7223">MLKLSFTPKSWSLYFTTIHEKLQAVMFQINLKLQTNSLKLFTRQVIFIYKTSFGTYLSYY</sequence>
<evidence type="ECO:0000313" key="2">
    <source>
        <dbReference type="Proteomes" id="UP000184192"/>
    </source>
</evidence>
<accession>A0A1M6MAB9</accession>
<dbReference type="EMBL" id="FQZN01000068">
    <property type="protein sequence ID" value="SHJ80379.1"/>
    <property type="molecule type" value="Genomic_DNA"/>
</dbReference>
<protein>
    <submittedName>
        <fullName evidence="1">Uncharacterized protein</fullName>
    </submittedName>
</protein>
<dbReference type="Proteomes" id="UP000184192">
    <property type="component" value="Unassembled WGS sequence"/>
</dbReference>
<evidence type="ECO:0000313" key="1">
    <source>
        <dbReference type="EMBL" id="SHJ80379.1"/>
    </source>
</evidence>
<organism evidence="1 2">
    <name type="scientific">Bacteroides stercorirosoris</name>
    <dbReference type="NCBI Taxonomy" id="871324"/>
    <lineage>
        <taxon>Bacteria</taxon>
        <taxon>Pseudomonadati</taxon>
        <taxon>Bacteroidota</taxon>
        <taxon>Bacteroidia</taxon>
        <taxon>Bacteroidales</taxon>
        <taxon>Bacteroidaceae</taxon>
        <taxon>Bacteroides</taxon>
    </lineage>
</organism>